<sequence length="219" mass="23837">MALRYAEAVPTDTVPIHCAPPPWTLHGRGLVALYRQPATWGALMLLRYTDSPVGPYDELLWATAPHSSPAGPRPQVRQIVVSSEASVRWGRRNWGIPKGLARFEWQEEGQTTQVRISAPDGQLLAHLAYQTRGSSLPVSTTPVPAQFRTLAQPALDGETGWLLTPVSAVGKVQPARLTVLDAAGFHAPLTQLRPRLTLAVPQLRLTFPVPDKVGDVALE</sequence>
<accession>A0A172T7U0</accession>
<dbReference type="OrthoDB" id="323772at2"/>
<dbReference type="Gene3D" id="2.40.400.10">
    <property type="entry name" value="Acetoacetate decarboxylase-like"/>
    <property type="match status" value="1"/>
</dbReference>
<dbReference type="STRING" id="1182568.SU48_03965"/>
<protein>
    <recommendedName>
        <fullName evidence="3">Acetoacetate decarboxylase</fullName>
    </recommendedName>
</protein>
<evidence type="ECO:0000313" key="2">
    <source>
        <dbReference type="Proteomes" id="UP000077363"/>
    </source>
</evidence>
<dbReference type="GO" id="GO:0016829">
    <property type="term" value="F:lyase activity"/>
    <property type="evidence" value="ECO:0007669"/>
    <property type="project" value="InterPro"/>
</dbReference>
<gene>
    <name evidence="1" type="ORF">SU48_03965</name>
</gene>
<dbReference type="InterPro" id="IPR010451">
    <property type="entry name" value="Acetoacetate_decarboxylase"/>
</dbReference>
<dbReference type="KEGG" id="dpu:SU48_03965"/>
<dbReference type="InterPro" id="IPR023375">
    <property type="entry name" value="ADC_dom_sf"/>
</dbReference>
<dbReference type="Pfam" id="PF06314">
    <property type="entry name" value="ADC"/>
    <property type="match status" value="1"/>
</dbReference>
<dbReference type="PANTHER" id="PTHR40518:SF1">
    <property type="entry name" value="ACETOACETATE DECARBOXYLASE"/>
    <property type="match status" value="1"/>
</dbReference>
<reference evidence="1 2" key="1">
    <citation type="submission" date="2015-01" db="EMBL/GenBank/DDBJ databases">
        <title>Deinococcus puniceus/DY1/ whole genome sequencing.</title>
        <authorList>
            <person name="Kim M.K."/>
            <person name="Srinivasan S."/>
            <person name="Lee J.-J."/>
        </authorList>
    </citation>
    <scope>NUCLEOTIDE SEQUENCE [LARGE SCALE GENOMIC DNA]</scope>
    <source>
        <strain evidence="1 2">DY1</strain>
    </source>
</reference>
<dbReference type="PATRIC" id="fig|1182568.3.peg.828"/>
<organism evidence="1 2">
    <name type="scientific">Deinococcus puniceus</name>
    <dbReference type="NCBI Taxonomy" id="1182568"/>
    <lineage>
        <taxon>Bacteria</taxon>
        <taxon>Thermotogati</taxon>
        <taxon>Deinococcota</taxon>
        <taxon>Deinococci</taxon>
        <taxon>Deinococcales</taxon>
        <taxon>Deinococcaceae</taxon>
        <taxon>Deinococcus</taxon>
    </lineage>
</organism>
<dbReference type="AlphaFoldDB" id="A0A172T7U0"/>
<proteinExistence type="predicted"/>
<name>A0A172T7U0_9DEIO</name>
<keyword evidence="2" id="KW-1185">Reference proteome</keyword>
<dbReference type="EMBL" id="CP011387">
    <property type="protein sequence ID" value="ANE43061.1"/>
    <property type="molecule type" value="Genomic_DNA"/>
</dbReference>
<dbReference type="PANTHER" id="PTHR40518">
    <property type="entry name" value="ACETOACETATE DECARBOXYLASE"/>
    <property type="match status" value="1"/>
</dbReference>
<dbReference type="SUPFAM" id="SSF160104">
    <property type="entry name" value="Acetoacetate decarboxylase-like"/>
    <property type="match status" value="1"/>
</dbReference>
<evidence type="ECO:0008006" key="3">
    <source>
        <dbReference type="Google" id="ProtNLM"/>
    </source>
</evidence>
<evidence type="ECO:0000313" key="1">
    <source>
        <dbReference type="EMBL" id="ANE43061.1"/>
    </source>
</evidence>
<dbReference type="Proteomes" id="UP000077363">
    <property type="component" value="Chromosome"/>
</dbReference>